<protein>
    <submittedName>
        <fullName evidence="2">S24 family peptidase</fullName>
    </submittedName>
</protein>
<feature type="signal peptide" evidence="1">
    <location>
        <begin position="1"/>
        <end position="24"/>
    </location>
</feature>
<sequence>MASTVRLTRIWLLLVALSSAPLFAAATQTKPVKWVRGIYVAETPSPQLIASDQLWSHAEARAKTLRGITLRGQGRSMLPLYKPGTVLVIAPIKFADLRRGQTVVYYNSEHRQVAHVLVAKCDDGWRVAGLNNRLHDDEGVTAQNLFGVVAEAYQPLPAGTSVASLN</sequence>
<name>A0ABZ1CBQ0_9BACT</name>
<feature type="chain" id="PRO_5045702518" evidence="1">
    <location>
        <begin position="25"/>
        <end position="166"/>
    </location>
</feature>
<keyword evidence="3" id="KW-1185">Reference proteome</keyword>
<accession>A0ABZ1CBQ0</accession>
<reference evidence="2 3" key="1">
    <citation type="submission" date="2021-08" db="EMBL/GenBank/DDBJ databases">
        <authorList>
            <person name="Zhang D."/>
            <person name="Zhang A."/>
            <person name="Wang L."/>
        </authorList>
    </citation>
    <scope>NUCLEOTIDE SEQUENCE [LARGE SCALE GENOMIC DNA]</scope>
    <source>
        <strain evidence="2 3">WL0086</strain>
    </source>
</reference>
<reference evidence="2 3" key="2">
    <citation type="submission" date="2023-12" db="EMBL/GenBank/DDBJ databases">
        <title>Description of an unclassified Opitutus bacterium of Verrucomicrobiota.</title>
        <authorList>
            <person name="Zhang D.-F."/>
        </authorList>
    </citation>
    <scope>NUCLEOTIDE SEQUENCE [LARGE SCALE GENOMIC DNA]</scope>
    <source>
        <strain evidence="2 3">WL0086</strain>
    </source>
</reference>
<dbReference type="Proteomes" id="UP000738431">
    <property type="component" value="Chromosome"/>
</dbReference>
<evidence type="ECO:0000256" key="1">
    <source>
        <dbReference type="SAM" id="SignalP"/>
    </source>
</evidence>
<dbReference type="RefSeq" id="WP_221030953.1">
    <property type="nucleotide sequence ID" value="NZ_CP139781.1"/>
</dbReference>
<evidence type="ECO:0000313" key="3">
    <source>
        <dbReference type="Proteomes" id="UP000738431"/>
    </source>
</evidence>
<evidence type="ECO:0000313" key="2">
    <source>
        <dbReference type="EMBL" id="WRQ89080.1"/>
    </source>
</evidence>
<proteinExistence type="predicted"/>
<keyword evidence="1" id="KW-0732">Signal</keyword>
<organism evidence="2 3">
    <name type="scientific">Actomonas aquatica</name>
    <dbReference type="NCBI Taxonomy" id="2866162"/>
    <lineage>
        <taxon>Bacteria</taxon>
        <taxon>Pseudomonadati</taxon>
        <taxon>Verrucomicrobiota</taxon>
        <taxon>Opitutia</taxon>
        <taxon>Opitutales</taxon>
        <taxon>Opitutaceae</taxon>
        <taxon>Actomonas</taxon>
    </lineage>
</organism>
<gene>
    <name evidence="2" type="ORF">K1X11_006645</name>
</gene>
<dbReference type="EMBL" id="CP139781">
    <property type="protein sequence ID" value="WRQ89080.1"/>
    <property type="molecule type" value="Genomic_DNA"/>
</dbReference>